<sequence>MTNLGFALGTRRLGRAALAAVALLGVAASPAAAQRRPDSLTMTCVQARAFVAQRGAVILGTGQYVYDRIVADQRFCPWPQHIERTFVRTKDASTCFVGYVCRDGRPDWPWFDD</sequence>
<reference evidence="2 3" key="1">
    <citation type="submission" date="2022-07" db="EMBL/GenBank/DDBJ databases">
        <authorList>
            <person name="Li W.-J."/>
            <person name="Deng Q.-Q."/>
        </authorList>
    </citation>
    <scope>NUCLEOTIDE SEQUENCE [LARGE SCALE GENOMIC DNA]</scope>
    <source>
        <strain evidence="2 3">SYSU M60028</strain>
    </source>
</reference>
<feature type="chain" id="PRO_5046781064" evidence="1">
    <location>
        <begin position="34"/>
        <end position="113"/>
    </location>
</feature>
<name>A0ABT1LC43_9HYPH</name>
<feature type="signal peptide" evidence="1">
    <location>
        <begin position="1"/>
        <end position="33"/>
    </location>
</feature>
<dbReference type="RefSeq" id="WP_254740105.1">
    <property type="nucleotide sequence ID" value="NZ_JANCLU010000005.1"/>
</dbReference>
<evidence type="ECO:0000313" key="3">
    <source>
        <dbReference type="Proteomes" id="UP001205890"/>
    </source>
</evidence>
<keyword evidence="3" id="KW-1185">Reference proteome</keyword>
<protein>
    <submittedName>
        <fullName evidence="2">Uncharacterized protein</fullName>
    </submittedName>
</protein>
<gene>
    <name evidence="2" type="ORF">NK718_07295</name>
</gene>
<keyword evidence="1" id="KW-0732">Signal</keyword>
<organism evidence="2 3">
    <name type="scientific">Alsobacter ponti</name>
    <dbReference type="NCBI Taxonomy" id="2962936"/>
    <lineage>
        <taxon>Bacteria</taxon>
        <taxon>Pseudomonadati</taxon>
        <taxon>Pseudomonadota</taxon>
        <taxon>Alphaproteobacteria</taxon>
        <taxon>Hyphomicrobiales</taxon>
        <taxon>Alsobacteraceae</taxon>
        <taxon>Alsobacter</taxon>
    </lineage>
</organism>
<evidence type="ECO:0000256" key="1">
    <source>
        <dbReference type="SAM" id="SignalP"/>
    </source>
</evidence>
<dbReference type="Proteomes" id="UP001205890">
    <property type="component" value="Unassembled WGS sequence"/>
</dbReference>
<proteinExistence type="predicted"/>
<evidence type="ECO:0000313" key="2">
    <source>
        <dbReference type="EMBL" id="MCP8938315.1"/>
    </source>
</evidence>
<accession>A0ABT1LC43</accession>
<dbReference type="EMBL" id="JANCLU010000005">
    <property type="protein sequence ID" value="MCP8938315.1"/>
    <property type="molecule type" value="Genomic_DNA"/>
</dbReference>
<comment type="caution">
    <text evidence="2">The sequence shown here is derived from an EMBL/GenBank/DDBJ whole genome shotgun (WGS) entry which is preliminary data.</text>
</comment>